<comment type="similarity">
    <text evidence="10">Belongs to the VTC4 family.</text>
</comment>
<feature type="region of interest" description="Disordered" evidence="15">
    <location>
        <begin position="642"/>
        <end position="689"/>
    </location>
</feature>
<evidence type="ECO:0000256" key="12">
    <source>
        <dbReference type="ARBA" id="ARBA00075894"/>
    </source>
</evidence>
<dbReference type="CDD" id="cd07751">
    <property type="entry name" value="PolyPPase_VTC4_like"/>
    <property type="match status" value="1"/>
</dbReference>
<keyword evidence="7 16" id="KW-1133">Transmembrane helix</keyword>
<feature type="compositionally biased region" description="Basic and acidic residues" evidence="15">
    <location>
        <begin position="764"/>
        <end position="774"/>
    </location>
</feature>
<feature type="compositionally biased region" description="Acidic residues" evidence="15">
    <location>
        <begin position="740"/>
        <end position="760"/>
    </location>
</feature>
<evidence type="ECO:0000256" key="16">
    <source>
        <dbReference type="SAM" id="Phobius"/>
    </source>
</evidence>
<evidence type="ECO:0000256" key="10">
    <source>
        <dbReference type="ARBA" id="ARBA00061390"/>
    </source>
</evidence>
<evidence type="ECO:0000256" key="11">
    <source>
        <dbReference type="ARBA" id="ARBA00067464"/>
    </source>
</evidence>
<dbReference type="GO" id="GO:0008976">
    <property type="term" value="F:polyphosphate kinase activity"/>
    <property type="evidence" value="ECO:0007669"/>
    <property type="project" value="UniProtKB-EC"/>
</dbReference>
<dbReference type="InterPro" id="IPR018966">
    <property type="entry name" value="VTC_domain"/>
</dbReference>
<dbReference type="AlphaFoldDB" id="A0AAD7AP41"/>
<keyword evidence="6 16" id="KW-0812">Transmembrane</keyword>
<evidence type="ECO:0000256" key="14">
    <source>
        <dbReference type="ARBA" id="ARBA00081313"/>
    </source>
</evidence>
<dbReference type="GO" id="GO:0033254">
    <property type="term" value="C:vacuolar transporter chaperone complex"/>
    <property type="evidence" value="ECO:0007669"/>
    <property type="project" value="TreeGrafter"/>
</dbReference>
<name>A0AAD7AP41_9AGAR</name>
<comment type="cofactor">
    <cofactor evidence="1">
        <name>Mn(2+)</name>
        <dbReference type="ChEBI" id="CHEBI:29035"/>
    </cofactor>
</comment>
<feature type="region of interest" description="Disordered" evidence="15">
    <location>
        <begin position="554"/>
        <end position="623"/>
    </location>
</feature>
<evidence type="ECO:0000256" key="5">
    <source>
        <dbReference type="ARBA" id="ARBA00022679"/>
    </source>
</evidence>
<organism evidence="18 19">
    <name type="scientific">Mycena albidolilacea</name>
    <dbReference type="NCBI Taxonomy" id="1033008"/>
    <lineage>
        <taxon>Eukaryota</taxon>
        <taxon>Fungi</taxon>
        <taxon>Dikarya</taxon>
        <taxon>Basidiomycota</taxon>
        <taxon>Agaricomycotina</taxon>
        <taxon>Agaricomycetes</taxon>
        <taxon>Agaricomycetidae</taxon>
        <taxon>Agaricales</taxon>
        <taxon>Marasmiineae</taxon>
        <taxon>Mycenaceae</taxon>
        <taxon>Mycena</taxon>
    </lineage>
</organism>
<comment type="caution">
    <text evidence="18">The sequence shown here is derived from an EMBL/GenBank/DDBJ whole genome shotgun (WGS) entry which is preliminary data.</text>
</comment>
<dbReference type="EMBL" id="JARIHO010000003">
    <property type="protein sequence ID" value="KAJ7364307.1"/>
    <property type="molecule type" value="Genomic_DNA"/>
</dbReference>
<dbReference type="Proteomes" id="UP001218218">
    <property type="component" value="Unassembled WGS sequence"/>
</dbReference>
<keyword evidence="4" id="KW-0926">Vacuole</keyword>
<keyword evidence="5" id="KW-0808">Transferase</keyword>
<dbReference type="PANTHER" id="PTHR46140:SF1">
    <property type="entry name" value="VACUOLAR TRANSPORTER CHAPERONE COMPLEX SUBUNIT 4-RELATED"/>
    <property type="match status" value="1"/>
</dbReference>
<evidence type="ECO:0000256" key="15">
    <source>
        <dbReference type="SAM" id="MobiDB-lite"/>
    </source>
</evidence>
<reference evidence="18" key="1">
    <citation type="submission" date="2023-03" db="EMBL/GenBank/DDBJ databases">
        <title>Massive genome expansion in bonnet fungi (Mycena s.s.) driven by repeated elements and novel gene families across ecological guilds.</title>
        <authorList>
            <consortium name="Lawrence Berkeley National Laboratory"/>
            <person name="Harder C.B."/>
            <person name="Miyauchi S."/>
            <person name="Viragh M."/>
            <person name="Kuo A."/>
            <person name="Thoen E."/>
            <person name="Andreopoulos B."/>
            <person name="Lu D."/>
            <person name="Skrede I."/>
            <person name="Drula E."/>
            <person name="Henrissat B."/>
            <person name="Morin E."/>
            <person name="Kohler A."/>
            <person name="Barry K."/>
            <person name="LaButti K."/>
            <person name="Morin E."/>
            <person name="Salamov A."/>
            <person name="Lipzen A."/>
            <person name="Mereny Z."/>
            <person name="Hegedus B."/>
            <person name="Baldrian P."/>
            <person name="Stursova M."/>
            <person name="Weitz H."/>
            <person name="Taylor A."/>
            <person name="Grigoriev I.V."/>
            <person name="Nagy L.G."/>
            <person name="Martin F."/>
            <person name="Kauserud H."/>
        </authorList>
    </citation>
    <scope>NUCLEOTIDE SEQUENCE</scope>
    <source>
        <strain evidence="18">CBHHK002</strain>
    </source>
</reference>
<evidence type="ECO:0000256" key="7">
    <source>
        <dbReference type="ARBA" id="ARBA00022989"/>
    </source>
</evidence>
<evidence type="ECO:0000256" key="9">
    <source>
        <dbReference type="ARBA" id="ARBA00050204"/>
    </source>
</evidence>
<dbReference type="InterPro" id="IPR051572">
    <property type="entry name" value="VTC_Complex_Subunit"/>
</dbReference>
<dbReference type="InterPro" id="IPR003807">
    <property type="entry name" value="DUF202"/>
</dbReference>
<evidence type="ECO:0000256" key="6">
    <source>
        <dbReference type="ARBA" id="ARBA00022692"/>
    </source>
</evidence>
<dbReference type="Pfam" id="PF03105">
    <property type="entry name" value="SPX"/>
    <property type="match status" value="1"/>
</dbReference>
<dbReference type="PANTHER" id="PTHR46140">
    <property type="entry name" value="VACUOLAR TRANSPORTER CHAPERONE 1-RELATED"/>
    <property type="match status" value="1"/>
</dbReference>
<dbReference type="EC" id="2.7.4.1" evidence="3"/>
<dbReference type="Pfam" id="PF09359">
    <property type="entry name" value="VTC"/>
    <property type="match status" value="1"/>
</dbReference>
<evidence type="ECO:0000256" key="1">
    <source>
        <dbReference type="ARBA" id="ARBA00001936"/>
    </source>
</evidence>
<evidence type="ECO:0000256" key="4">
    <source>
        <dbReference type="ARBA" id="ARBA00022554"/>
    </source>
</evidence>
<evidence type="ECO:0000256" key="2">
    <source>
        <dbReference type="ARBA" id="ARBA00004128"/>
    </source>
</evidence>
<accession>A0AAD7AP41</accession>
<feature type="compositionally biased region" description="Basic and acidic residues" evidence="15">
    <location>
        <begin position="610"/>
        <end position="623"/>
    </location>
</feature>
<dbReference type="CDD" id="cd14480">
    <property type="entry name" value="SPX_VTC2_like"/>
    <property type="match status" value="1"/>
</dbReference>
<dbReference type="Gene3D" id="3.20.100.30">
    <property type="entry name" value="VTC, catalytic tunnel domain"/>
    <property type="match status" value="1"/>
</dbReference>
<dbReference type="GO" id="GO:0006799">
    <property type="term" value="P:polyphosphate biosynthetic process"/>
    <property type="evidence" value="ECO:0007669"/>
    <property type="project" value="UniProtKB-ARBA"/>
</dbReference>
<evidence type="ECO:0000256" key="3">
    <source>
        <dbReference type="ARBA" id="ARBA00012960"/>
    </source>
</evidence>
<dbReference type="PROSITE" id="PS51382">
    <property type="entry name" value="SPX"/>
    <property type="match status" value="1"/>
</dbReference>
<feature type="compositionally biased region" description="Acidic residues" evidence="15">
    <location>
        <begin position="669"/>
        <end position="678"/>
    </location>
</feature>
<feature type="compositionally biased region" description="Acidic residues" evidence="15">
    <location>
        <begin position="122"/>
        <end position="134"/>
    </location>
</feature>
<dbReference type="GO" id="GO:0000329">
    <property type="term" value="C:fungal-type vacuole membrane"/>
    <property type="evidence" value="ECO:0007669"/>
    <property type="project" value="TreeGrafter"/>
</dbReference>
<feature type="region of interest" description="Disordered" evidence="15">
    <location>
        <begin position="89"/>
        <end position="135"/>
    </location>
</feature>
<dbReference type="InterPro" id="IPR004331">
    <property type="entry name" value="SPX_dom"/>
</dbReference>
<dbReference type="FunFam" id="3.20.100.30:FF:000001">
    <property type="entry name" value="Vacuolar transporter chaperone 4"/>
    <property type="match status" value="1"/>
</dbReference>
<gene>
    <name evidence="18" type="ORF">DFH08DRAFT_838952</name>
</gene>
<keyword evidence="19" id="KW-1185">Reference proteome</keyword>
<feature type="compositionally biased region" description="Low complexity" evidence="15">
    <location>
        <begin position="556"/>
        <end position="572"/>
    </location>
</feature>
<feature type="domain" description="SPX" evidence="17">
    <location>
        <begin position="1"/>
        <end position="198"/>
    </location>
</feature>
<feature type="transmembrane region" description="Helical" evidence="16">
    <location>
        <begin position="875"/>
        <end position="893"/>
    </location>
</feature>
<evidence type="ECO:0000259" key="17">
    <source>
        <dbReference type="PROSITE" id="PS51382"/>
    </source>
</evidence>
<sequence length="901" mass="102323">MKFGRKINTDLYNEWRPFYLDYNLLKRELKARTTGRGWGAVDEAEFTALLEKELDKIHEFQKSKTTELSQRIRDAEKDVKRLVAEDTEYHDSAGSNGHRRHHNASADAETQLRDDNYGLDGGSDDEESDSDEDISSVGAESFDALEERFHGLEEEVANLVADVHDLALYTKLNITGFMKILKKHDKQTDLPLKPTFVQDFLEKRPFYKYNWDALIVKLSKLYDLVRTRGHPVEGDSSAGGSQSAFVRQTTKYWVHPDNLVPLKLAILRNLPVLVFNPDKEFEPRDSAITSIYFDNEELELYLGRLEKTEGAEAIRLRWYGDTDVKTIFVERKTHREDWTGEKSVKARFPIKEHLVNAFLRGEYTVDAEFQQLVKKGKKTQQEVDSMIQLANEVQYAVLSRGLKPVMRSFYNRTAFQLPGDARVRISLDTELTMVREDNWDGRTRAGDNWRRTDIGIDFPFEQLPPDDKEIFKYGVLEVKLQTQFGQEPPKWVMDLVQSHLVEAVPKFSKFIHGCATLLPNRVDLVPFWLPQMDTDILKPDTGYLAIIERPGQFSPAAGSSTKQSSTAGSSTKHSSEDPTSGSRTPLDEDAVGPQSYNEPQSEGEEDDDHDLLPAKDEDKWARLSGKEVQEAIAYREHMLKVRHESDSAGPSGNGKGKTNRVRSARRDADEDADDEDDEPGRVLARGRPPAGKAIPIVKSRTLSIDPLAPSVAFDETLRDRLKSAQEARKQRGQDQRRPGEEEEEEETHVAEEEDEEEDDPLLAKPRDDERRLSRDIRAPAGKRISVPVRIEPKVYFAAERTFLKWLNNAVFIGTIATTLLNFTSPEDSRGLISAALFTLAALLAIAYSAAIFVYRAYRLRTRKAEGLYYDKYGPTLLCLVLFAALATNIGLRVSEMLEEDV</sequence>
<evidence type="ECO:0000313" key="19">
    <source>
        <dbReference type="Proteomes" id="UP001218218"/>
    </source>
</evidence>
<comment type="catalytic activity">
    <reaction evidence="9">
        <text>[phosphate](n) + ATP = [phosphate](n+1) + ADP</text>
        <dbReference type="Rhea" id="RHEA:19573"/>
        <dbReference type="Rhea" id="RHEA-COMP:9859"/>
        <dbReference type="Rhea" id="RHEA-COMP:14280"/>
        <dbReference type="ChEBI" id="CHEBI:16838"/>
        <dbReference type="ChEBI" id="CHEBI:30616"/>
        <dbReference type="ChEBI" id="CHEBI:456216"/>
        <dbReference type="EC" id="2.7.4.1"/>
    </reaction>
    <physiologicalReaction direction="left-to-right" evidence="9">
        <dbReference type="Rhea" id="RHEA:19574"/>
    </physiologicalReaction>
</comment>
<dbReference type="InterPro" id="IPR042267">
    <property type="entry name" value="VTC_sf"/>
</dbReference>
<proteinExistence type="inferred from homology"/>
<feature type="compositionally biased region" description="Basic and acidic residues" evidence="15">
    <location>
        <begin position="723"/>
        <end position="739"/>
    </location>
</feature>
<protein>
    <recommendedName>
        <fullName evidence="11">Vacuolar transporter chaperone complex subunit 4</fullName>
        <ecNumber evidence="3">2.7.4.1</ecNumber>
    </recommendedName>
    <alternativeName>
        <fullName evidence="13">Polyphosphate kinase</fullName>
    </alternativeName>
    <alternativeName>
        <fullName evidence="12">SPX-dependent polyphosphate polymerase VTC subunit 4</fullName>
    </alternativeName>
    <alternativeName>
        <fullName evidence="14">Vacuolar membrane polyphosphate polymerase catalytic subunit</fullName>
    </alternativeName>
</protein>
<feature type="region of interest" description="Disordered" evidence="15">
    <location>
        <begin position="723"/>
        <end position="774"/>
    </location>
</feature>
<feature type="transmembrane region" description="Helical" evidence="16">
    <location>
        <begin position="830"/>
        <end position="854"/>
    </location>
</feature>
<dbReference type="Pfam" id="PF02656">
    <property type="entry name" value="DUF202"/>
    <property type="match status" value="1"/>
</dbReference>
<evidence type="ECO:0000256" key="13">
    <source>
        <dbReference type="ARBA" id="ARBA00080494"/>
    </source>
</evidence>
<keyword evidence="8 16" id="KW-0472">Membrane</keyword>
<evidence type="ECO:0000313" key="18">
    <source>
        <dbReference type="EMBL" id="KAJ7364307.1"/>
    </source>
</evidence>
<evidence type="ECO:0000256" key="8">
    <source>
        <dbReference type="ARBA" id="ARBA00023136"/>
    </source>
</evidence>
<comment type="subcellular location">
    <subcellularLocation>
        <location evidence="2">Vacuole membrane</location>
        <topology evidence="2">Multi-pass membrane protein</topology>
    </subcellularLocation>
</comment>